<dbReference type="InterPro" id="IPR005467">
    <property type="entry name" value="His_kinase_dom"/>
</dbReference>
<sequence length="613" mass="70853">MRWRHKLSWVVSGWNLLFFVFIACLILLFVAFQGYVISKQSTKTIEKQYNQIMFENMDSLSVNIANSLNYIDDFARTLSNNPELIATLQHNDANAKGKIKDHIQSFSDYYHLRLPLFIQVLTNEDQMYAYPSLDAEEEQQLKQTISNFSWFNRRVSLDNNYIHSNIVRDFHHNELSNALYLSKNIIQNNLSLGLLVIEMNGSLIERMLNRAQINEQNSVFILSVDGEILFQNESSSSYASQAPTVLGTNLDTKKIYQDIKRNNADFGSDKIRSSGTMYYYKYKQIPSMPWVLVSVSPLQSLDSGSMNIWRTTMMTTGLSIILLGTFIYFLYIKVTFPIHQLSTIVKDAGEGQSPKSYPYRGFKELETLNRGIYQFFDQIQAQIETIKQGESEKRRLELHMLQSQMRPHFWHNCLNSLRFMAVLHGDRTMEDAILSLTRMLDYTLKNTDVIFSTLEEEREYALSYVRFQEIRSMQKIQVHLNLDPRSLEARIPKFTIQPILENAITHGFTASFDKEPCIQIHADVQEDKLILRVVDNGNGIEPQMLEHLLDPSRMRKSERKASGSGISLINLEQRIQLEFGKDFGIQIESQVHSCTQVKIILPYTSIEAKGDSL</sequence>
<dbReference type="PROSITE" id="PS51257">
    <property type="entry name" value="PROKAR_LIPOPROTEIN"/>
    <property type="match status" value="1"/>
</dbReference>
<dbReference type="CDD" id="cd18774">
    <property type="entry name" value="PDC2_HK_sensor"/>
    <property type="match status" value="1"/>
</dbReference>
<dbReference type="GO" id="GO:0005886">
    <property type="term" value="C:plasma membrane"/>
    <property type="evidence" value="ECO:0007669"/>
    <property type="project" value="UniProtKB-SubCell"/>
</dbReference>
<keyword evidence="13" id="KW-1185">Reference proteome</keyword>
<dbReference type="Gene3D" id="3.30.565.10">
    <property type="entry name" value="Histidine kinase-like ATPase, C-terminal domain"/>
    <property type="match status" value="1"/>
</dbReference>
<dbReference type="RefSeq" id="WP_164522865.1">
    <property type="nucleotide sequence ID" value="NZ_AP019308.1"/>
</dbReference>
<keyword evidence="2" id="KW-1003">Cell membrane</keyword>
<evidence type="ECO:0000256" key="5">
    <source>
        <dbReference type="ARBA" id="ARBA00022692"/>
    </source>
</evidence>
<evidence type="ECO:0000256" key="8">
    <source>
        <dbReference type="ARBA" id="ARBA00022840"/>
    </source>
</evidence>
<keyword evidence="9" id="KW-1133">Transmembrane helix</keyword>
<accession>A0A3G9JH53</accession>
<evidence type="ECO:0000256" key="3">
    <source>
        <dbReference type="ARBA" id="ARBA00022553"/>
    </source>
</evidence>
<dbReference type="PANTHER" id="PTHR34220:SF11">
    <property type="entry name" value="SENSOR PROTEIN KINASE HPTS"/>
    <property type="match status" value="1"/>
</dbReference>
<reference evidence="12 13" key="1">
    <citation type="submission" date="2018-11" db="EMBL/GenBank/DDBJ databases">
        <title>Complete genome sequence of Paenibacillus baekrokdamisoli strain KCTC 33723.</title>
        <authorList>
            <person name="Kang S.W."/>
            <person name="Lee K.C."/>
            <person name="Kim K.K."/>
            <person name="Kim J.S."/>
            <person name="Kim D.S."/>
            <person name="Ko S.H."/>
            <person name="Yang S.H."/>
            <person name="Lee J.S."/>
        </authorList>
    </citation>
    <scope>NUCLEOTIDE SEQUENCE [LARGE SCALE GENOMIC DNA]</scope>
    <source>
        <strain evidence="12 13">KCTC 33723</strain>
    </source>
</reference>
<protein>
    <submittedName>
        <fullName evidence="12">Uncharacterized protein</fullName>
    </submittedName>
</protein>
<dbReference type="AlphaFoldDB" id="A0A3G9JH53"/>
<dbReference type="Gene3D" id="6.10.340.10">
    <property type="match status" value="1"/>
</dbReference>
<evidence type="ECO:0000256" key="6">
    <source>
        <dbReference type="ARBA" id="ARBA00022741"/>
    </source>
</evidence>
<organism evidence="12 13">
    <name type="scientific">Paenibacillus baekrokdamisoli</name>
    <dbReference type="NCBI Taxonomy" id="1712516"/>
    <lineage>
        <taxon>Bacteria</taxon>
        <taxon>Bacillati</taxon>
        <taxon>Bacillota</taxon>
        <taxon>Bacilli</taxon>
        <taxon>Bacillales</taxon>
        <taxon>Paenibacillaceae</taxon>
        <taxon>Paenibacillus</taxon>
    </lineage>
</organism>
<dbReference type="InterPro" id="IPR003594">
    <property type="entry name" value="HATPase_dom"/>
</dbReference>
<keyword evidence="3" id="KW-0597">Phosphoprotein</keyword>
<dbReference type="SMART" id="SM00387">
    <property type="entry name" value="HATPase_c"/>
    <property type="match status" value="1"/>
</dbReference>
<keyword evidence="10" id="KW-0902">Two-component regulatory system</keyword>
<dbReference type="Pfam" id="PF06580">
    <property type="entry name" value="His_kinase"/>
    <property type="match status" value="1"/>
</dbReference>
<evidence type="ECO:0000256" key="7">
    <source>
        <dbReference type="ARBA" id="ARBA00022777"/>
    </source>
</evidence>
<dbReference type="Pfam" id="PF02518">
    <property type="entry name" value="HATPase_c"/>
    <property type="match status" value="1"/>
</dbReference>
<gene>
    <name evidence="12" type="ORF">Back11_36940</name>
</gene>
<evidence type="ECO:0000256" key="2">
    <source>
        <dbReference type="ARBA" id="ARBA00022475"/>
    </source>
</evidence>
<keyword evidence="5" id="KW-0812">Transmembrane</keyword>
<keyword evidence="8" id="KW-0067">ATP-binding</keyword>
<evidence type="ECO:0000313" key="12">
    <source>
        <dbReference type="EMBL" id="BBH22349.1"/>
    </source>
</evidence>
<proteinExistence type="predicted"/>
<dbReference type="PANTHER" id="PTHR34220">
    <property type="entry name" value="SENSOR HISTIDINE KINASE YPDA"/>
    <property type="match status" value="1"/>
</dbReference>
<keyword evidence="4" id="KW-0808">Transferase</keyword>
<keyword evidence="11" id="KW-0472">Membrane</keyword>
<dbReference type="PROSITE" id="PS50109">
    <property type="entry name" value="HIS_KIN"/>
    <property type="match status" value="1"/>
</dbReference>
<name>A0A3G9JH53_9BACL</name>
<dbReference type="KEGG" id="pbk:Back11_36940"/>
<evidence type="ECO:0000256" key="10">
    <source>
        <dbReference type="ARBA" id="ARBA00023012"/>
    </source>
</evidence>
<dbReference type="InterPro" id="IPR036890">
    <property type="entry name" value="HATPase_C_sf"/>
</dbReference>
<keyword evidence="6" id="KW-0547">Nucleotide-binding</keyword>
<evidence type="ECO:0000256" key="4">
    <source>
        <dbReference type="ARBA" id="ARBA00022679"/>
    </source>
</evidence>
<evidence type="ECO:0000256" key="1">
    <source>
        <dbReference type="ARBA" id="ARBA00004651"/>
    </source>
</evidence>
<dbReference type="GO" id="GO:0005524">
    <property type="term" value="F:ATP binding"/>
    <property type="evidence" value="ECO:0007669"/>
    <property type="project" value="UniProtKB-KW"/>
</dbReference>
<dbReference type="InterPro" id="IPR050640">
    <property type="entry name" value="Bact_2-comp_sensor_kinase"/>
</dbReference>
<evidence type="ECO:0000256" key="9">
    <source>
        <dbReference type="ARBA" id="ARBA00022989"/>
    </source>
</evidence>
<evidence type="ECO:0000313" key="13">
    <source>
        <dbReference type="Proteomes" id="UP000275368"/>
    </source>
</evidence>
<keyword evidence="7" id="KW-0418">Kinase</keyword>
<dbReference type="SUPFAM" id="SSF55874">
    <property type="entry name" value="ATPase domain of HSP90 chaperone/DNA topoisomerase II/histidine kinase"/>
    <property type="match status" value="1"/>
</dbReference>
<comment type="subcellular location">
    <subcellularLocation>
        <location evidence="1">Cell membrane</location>
        <topology evidence="1">Multi-pass membrane protein</topology>
    </subcellularLocation>
</comment>
<dbReference type="GO" id="GO:0000155">
    <property type="term" value="F:phosphorelay sensor kinase activity"/>
    <property type="evidence" value="ECO:0007669"/>
    <property type="project" value="InterPro"/>
</dbReference>
<dbReference type="EMBL" id="AP019308">
    <property type="protein sequence ID" value="BBH22349.1"/>
    <property type="molecule type" value="Genomic_DNA"/>
</dbReference>
<dbReference type="Gene3D" id="3.30.450.20">
    <property type="entry name" value="PAS domain"/>
    <property type="match status" value="1"/>
</dbReference>
<dbReference type="InterPro" id="IPR010559">
    <property type="entry name" value="Sig_transdc_His_kin_internal"/>
</dbReference>
<evidence type="ECO:0000256" key="11">
    <source>
        <dbReference type="ARBA" id="ARBA00023136"/>
    </source>
</evidence>
<dbReference type="Proteomes" id="UP000275368">
    <property type="component" value="Chromosome"/>
</dbReference>